<comment type="caution">
    <text evidence="1">The sequence shown here is derived from an EMBL/GenBank/DDBJ whole genome shotgun (WGS) entry which is preliminary data.</text>
</comment>
<dbReference type="PANTHER" id="PTHR37029:SF1">
    <property type="entry name" value="SSR1768 PROTEIN"/>
    <property type="match status" value="1"/>
</dbReference>
<evidence type="ECO:0000313" key="2">
    <source>
        <dbReference type="Proteomes" id="UP000236910"/>
    </source>
</evidence>
<dbReference type="Pfam" id="PF10049">
    <property type="entry name" value="DUF2283"/>
    <property type="match status" value="1"/>
</dbReference>
<sequence>MKINYSKEADAIYVRFSDKKIEDTDQINEDIIIDYDKDKKAVAIEILNASRQADMGKIIIEAINKNVLVGHDKCEISL</sequence>
<evidence type="ECO:0008006" key="3">
    <source>
        <dbReference type="Google" id="ProtNLM"/>
    </source>
</evidence>
<dbReference type="AlphaFoldDB" id="A0A2J6XA27"/>
<proteinExistence type="predicted"/>
<evidence type="ECO:0000313" key="1">
    <source>
        <dbReference type="EMBL" id="PMP84365.1"/>
    </source>
</evidence>
<reference evidence="1 2" key="1">
    <citation type="submission" date="2018-01" db="EMBL/GenBank/DDBJ databases">
        <title>Metagenomic assembled genomes from two thermal pools in the Uzon Caldera, Kamchatka, Russia.</title>
        <authorList>
            <person name="Wilkins L."/>
            <person name="Ettinger C."/>
        </authorList>
    </citation>
    <scope>NUCLEOTIDE SEQUENCE [LARGE SCALE GENOMIC DNA]</scope>
    <source>
        <strain evidence="1">ARK-10</strain>
    </source>
</reference>
<protein>
    <recommendedName>
        <fullName evidence="3">DUF2283 domain-containing protein</fullName>
    </recommendedName>
</protein>
<dbReference type="PANTHER" id="PTHR37029">
    <property type="entry name" value="SSR1768 PROTEIN"/>
    <property type="match status" value="1"/>
</dbReference>
<accession>A0A2J6XA27</accession>
<gene>
    <name evidence="1" type="ORF">C0175_00165</name>
</gene>
<dbReference type="InterPro" id="IPR019270">
    <property type="entry name" value="DUF2283"/>
</dbReference>
<organism evidence="1 2">
    <name type="scientific">Caldisericum exile</name>
    <dbReference type="NCBI Taxonomy" id="693075"/>
    <lineage>
        <taxon>Bacteria</taxon>
        <taxon>Pseudomonadati</taxon>
        <taxon>Caldisericota/Cryosericota group</taxon>
        <taxon>Caldisericota</taxon>
        <taxon>Caldisericia</taxon>
        <taxon>Caldisericales</taxon>
        <taxon>Caldisericaceae</taxon>
        <taxon>Caldisericum</taxon>
    </lineage>
</organism>
<dbReference type="Proteomes" id="UP000236910">
    <property type="component" value="Unassembled WGS sequence"/>
</dbReference>
<dbReference type="EMBL" id="PNIX01000012">
    <property type="protein sequence ID" value="PMP84365.1"/>
    <property type="molecule type" value="Genomic_DNA"/>
</dbReference>
<name>A0A2J6XA27_9BACT</name>